<dbReference type="InParanoid" id="A0A507AQD8"/>
<dbReference type="InterPro" id="IPR013830">
    <property type="entry name" value="SGNH_hydro"/>
</dbReference>
<organism evidence="4 5">
    <name type="scientific">Thyridium curvatum</name>
    <dbReference type="NCBI Taxonomy" id="1093900"/>
    <lineage>
        <taxon>Eukaryota</taxon>
        <taxon>Fungi</taxon>
        <taxon>Dikarya</taxon>
        <taxon>Ascomycota</taxon>
        <taxon>Pezizomycotina</taxon>
        <taxon>Sordariomycetes</taxon>
        <taxon>Sordariomycetidae</taxon>
        <taxon>Thyridiales</taxon>
        <taxon>Thyridiaceae</taxon>
        <taxon>Thyridium</taxon>
    </lineage>
</organism>
<dbReference type="OrthoDB" id="1896086at2759"/>
<name>A0A507AQD8_9PEZI</name>
<feature type="signal peptide" evidence="2">
    <location>
        <begin position="1"/>
        <end position="19"/>
    </location>
</feature>
<feature type="compositionally biased region" description="Basic and acidic residues" evidence="1">
    <location>
        <begin position="325"/>
        <end position="334"/>
    </location>
</feature>
<dbReference type="GO" id="GO:0006629">
    <property type="term" value="P:lipid metabolic process"/>
    <property type="evidence" value="ECO:0007669"/>
    <property type="project" value="TreeGrafter"/>
</dbReference>
<dbReference type="RefSeq" id="XP_030991338.1">
    <property type="nucleotide sequence ID" value="XM_031144170.1"/>
</dbReference>
<dbReference type="EMBL" id="SKBQ01000065">
    <property type="protein sequence ID" value="TPX09627.1"/>
    <property type="molecule type" value="Genomic_DNA"/>
</dbReference>
<dbReference type="SUPFAM" id="SSF52266">
    <property type="entry name" value="SGNH hydrolase"/>
    <property type="match status" value="1"/>
</dbReference>
<feature type="chain" id="PRO_5021466376" description="SGNH hydrolase-type esterase domain-containing protein" evidence="2">
    <location>
        <begin position="20"/>
        <end position="675"/>
    </location>
</feature>
<dbReference type="PANTHER" id="PTHR37981">
    <property type="entry name" value="LIPASE 2"/>
    <property type="match status" value="1"/>
</dbReference>
<dbReference type="CDD" id="cd01823">
    <property type="entry name" value="SEST_like"/>
    <property type="match status" value="1"/>
</dbReference>
<feature type="region of interest" description="Disordered" evidence="1">
    <location>
        <begin position="325"/>
        <end position="344"/>
    </location>
</feature>
<evidence type="ECO:0000256" key="1">
    <source>
        <dbReference type="SAM" id="MobiDB-lite"/>
    </source>
</evidence>
<keyword evidence="2" id="KW-0732">Signal</keyword>
<dbReference type="Proteomes" id="UP000319257">
    <property type="component" value="Unassembled WGS sequence"/>
</dbReference>
<dbReference type="GeneID" id="41976675"/>
<dbReference type="Pfam" id="PF18647">
    <property type="entry name" value="Fungal_lectin_2"/>
    <property type="match status" value="1"/>
</dbReference>
<accession>A0A507AQD8</accession>
<reference evidence="4 5" key="1">
    <citation type="submission" date="2019-06" db="EMBL/GenBank/DDBJ databases">
        <title>Draft genome sequence of the filamentous fungus Phialemoniopsis curvata isolated from diesel fuel.</title>
        <authorList>
            <person name="Varaljay V.A."/>
            <person name="Lyon W.J."/>
            <person name="Crouch A.L."/>
            <person name="Drake C.E."/>
            <person name="Hollomon J.M."/>
            <person name="Nadeau L.J."/>
            <person name="Nunn H.S."/>
            <person name="Stevenson B.S."/>
            <person name="Bojanowski C.L."/>
            <person name="Crookes-Goodson W.J."/>
        </authorList>
    </citation>
    <scope>NUCLEOTIDE SEQUENCE [LARGE SCALE GENOMIC DNA]</scope>
    <source>
        <strain evidence="4 5">D216</strain>
    </source>
</reference>
<sequence>MAPPLSLWMLLIVLGQCCALMIPRHRGTRGLVNAQGLVDVLNDTVSEPLILKRDGNPADFSWIKRWAAVGDSFSAGIGSGTPLGSRFHNTADWDCSRYDRAYGMVLNRAFGKSVEDFQFVACSGDRTGDIYTQVQKMQGNLDLVIMTAGGNDLCLADMIKNCVLAKASEEECEAVITIAQHNIDTILKDNIKQVLQALNDKMNDKSIVVFNGYAQFFNTDRDDDCVGQDWTLIPLLGEALKLKLERRKKFNDLVVQINAAIKGVVKDIASTSGIKYTIGFSNWDPWVYMGVSGQFCDPKSSGEYPDKNQPDLQFFKPNTVVLPDTELKRKRDAADNSSDVGDDDREGVTIALATRPRVTWESIYESSLVKSRNPRAVALKKLNPRAPSPPNCPGDSSTISVPIPDSVGKNFHPNEMGHVTIASFAAAELMDLRAKVLGVSAPDCIKADKFTCWQAAGRRAYASVDRMNENFKKFCEKDMQLVLRGGVGWIGSTTYHQGTPDEHVFAAQLTDVDATSTAGQDKIRAECRESLDRIINGCDGNDPGNPMDWKFGGQWVRGGNTWEVTAMADKRPWPPVQKPDGKCNGWYHGVWSSYEIYGKGFSTYDYGQQTLLPNINHCAGESSLWKFDYLDPPSEEGYEWKATFDDLIWVRARCFSNNKVVKAAGGWTNGCGGND</sequence>
<keyword evidence="5" id="KW-1185">Reference proteome</keyword>
<proteinExistence type="predicted"/>
<dbReference type="AlphaFoldDB" id="A0A507AQD8"/>
<dbReference type="PANTHER" id="PTHR37981:SF1">
    <property type="entry name" value="SGNH HYDROLASE-TYPE ESTERASE DOMAIN-CONTAINING PROTEIN"/>
    <property type="match status" value="1"/>
</dbReference>
<gene>
    <name evidence="4" type="ORF">E0L32_009228</name>
</gene>
<dbReference type="STRING" id="1093900.A0A507AQD8"/>
<dbReference type="Gene3D" id="3.40.50.1110">
    <property type="entry name" value="SGNH hydrolase"/>
    <property type="match status" value="1"/>
</dbReference>
<evidence type="ECO:0000259" key="3">
    <source>
        <dbReference type="Pfam" id="PF13472"/>
    </source>
</evidence>
<protein>
    <recommendedName>
        <fullName evidence="3">SGNH hydrolase-type esterase domain-containing protein</fullName>
    </recommendedName>
</protein>
<evidence type="ECO:0000256" key="2">
    <source>
        <dbReference type="SAM" id="SignalP"/>
    </source>
</evidence>
<feature type="domain" description="SGNH hydrolase-type esterase" evidence="3">
    <location>
        <begin position="68"/>
        <end position="268"/>
    </location>
</feature>
<dbReference type="Pfam" id="PF13472">
    <property type="entry name" value="Lipase_GDSL_2"/>
    <property type="match status" value="1"/>
</dbReference>
<evidence type="ECO:0000313" key="5">
    <source>
        <dbReference type="Proteomes" id="UP000319257"/>
    </source>
</evidence>
<dbReference type="InterPro" id="IPR037460">
    <property type="entry name" value="SEST-like"/>
</dbReference>
<evidence type="ECO:0000313" key="4">
    <source>
        <dbReference type="EMBL" id="TPX09627.1"/>
    </source>
</evidence>
<comment type="caution">
    <text evidence="4">The sequence shown here is derived from an EMBL/GenBank/DDBJ whole genome shotgun (WGS) entry which is preliminary data.</text>
</comment>
<dbReference type="InterPro" id="IPR036514">
    <property type="entry name" value="SGNH_hydro_sf"/>
</dbReference>
<dbReference type="GO" id="GO:0016788">
    <property type="term" value="F:hydrolase activity, acting on ester bonds"/>
    <property type="evidence" value="ECO:0007669"/>
    <property type="project" value="InterPro"/>
</dbReference>